<dbReference type="AlphaFoldDB" id="A0A2N5N024"/>
<comment type="caution">
    <text evidence="2">The sequence shown here is derived from an EMBL/GenBank/DDBJ whole genome shotgun (WGS) entry which is preliminary data.</text>
</comment>
<accession>A0A2N5N024</accession>
<dbReference type="EMBL" id="NFEZ01000004">
    <property type="protein sequence ID" value="PLT43684.1"/>
    <property type="molecule type" value="Genomic_DNA"/>
</dbReference>
<evidence type="ECO:0000313" key="2">
    <source>
        <dbReference type="EMBL" id="PLT43684.1"/>
    </source>
</evidence>
<protein>
    <recommendedName>
        <fullName evidence="1">DinB-like domain-containing protein</fullName>
    </recommendedName>
</protein>
<keyword evidence="3" id="KW-1185">Reference proteome</keyword>
<dbReference type="Pfam" id="PF12867">
    <property type="entry name" value="DinB_2"/>
    <property type="match status" value="1"/>
</dbReference>
<dbReference type="RefSeq" id="WP_052333653.1">
    <property type="nucleotide sequence ID" value="NZ_BIMM01000014.1"/>
</dbReference>
<dbReference type="OrthoDB" id="2964295at2"/>
<evidence type="ECO:0000259" key="1">
    <source>
        <dbReference type="Pfam" id="PF12867"/>
    </source>
</evidence>
<reference evidence="2 3" key="1">
    <citation type="submission" date="2017-05" db="EMBL/GenBank/DDBJ databases">
        <title>Functional genome analysis of Paenibacillus pasadenensis strain R16: insights on endophytic life style and antifungal activity.</title>
        <authorList>
            <person name="Passera A."/>
            <person name="Marcolungo L."/>
            <person name="Casati P."/>
            <person name="Brasca M."/>
            <person name="Quaglino F."/>
            <person name="Delledonne M."/>
        </authorList>
    </citation>
    <scope>NUCLEOTIDE SEQUENCE [LARGE SCALE GENOMIC DNA]</scope>
    <source>
        <strain evidence="2 3">R16</strain>
    </source>
</reference>
<dbReference type="InterPro" id="IPR034660">
    <property type="entry name" value="DinB/YfiT-like"/>
</dbReference>
<evidence type="ECO:0000313" key="3">
    <source>
        <dbReference type="Proteomes" id="UP000234789"/>
    </source>
</evidence>
<gene>
    <name evidence="2" type="ORF">B8V81_2115</name>
</gene>
<proteinExistence type="predicted"/>
<dbReference type="Gene3D" id="1.20.120.450">
    <property type="entry name" value="dinb family like domain"/>
    <property type="match status" value="1"/>
</dbReference>
<name>A0A2N5N024_9BACL</name>
<dbReference type="Proteomes" id="UP000234789">
    <property type="component" value="Unassembled WGS sequence"/>
</dbReference>
<feature type="domain" description="DinB-like" evidence="1">
    <location>
        <begin position="15"/>
        <end position="155"/>
    </location>
</feature>
<sequence>MSGARETIERSESLADWAGSLAGLDDFDWFRPMRPGKASIAEVISHLQNWDRYLLETVLTEVEAGRGIHFPAFDPFNALAYQYANSGVARERLLCELAATRRELCRRLRELDPAVLERPLLVNGAQRDPHTGRPYSLALILEEFLEHDEHHRAQIEAARSGG</sequence>
<dbReference type="InterPro" id="IPR024775">
    <property type="entry name" value="DinB-like"/>
</dbReference>
<organism evidence="2 3">
    <name type="scientific">Paenibacillus pasadenensis</name>
    <dbReference type="NCBI Taxonomy" id="217090"/>
    <lineage>
        <taxon>Bacteria</taxon>
        <taxon>Bacillati</taxon>
        <taxon>Bacillota</taxon>
        <taxon>Bacilli</taxon>
        <taxon>Bacillales</taxon>
        <taxon>Paenibacillaceae</taxon>
        <taxon>Paenibacillus</taxon>
    </lineage>
</organism>
<dbReference type="SUPFAM" id="SSF109854">
    <property type="entry name" value="DinB/YfiT-like putative metalloenzymes"/>
    <property type="match status" value="1"/>
</dbReference>